<dbReference type="RefSeq" id="WP_189929487.1">
    <property type="nucleotide sequence ID" value="NZ_BNCD01000002.1"/>
</dbReference>
<feature type="transmembrane region" description="Helical" evidence="6">
    <location>
        <begin position="144"/>
        <end position="162"/>
    </location>
</feature>
<feature type="region of interest" description="Disordered" evidence="5">
    <location>
        <begin position="783"/>
        <end position="814"/>
    </location>
</feature>
<evidence type="ECO:0000256" key="4">
    <source>
        <dbReference type="ARBA" id="ARBA00023136"/>
    </source>
</evidence>
<protein>
    <submittedName>
        <fullName evidence="8">FUSC family protein</fullName>
    </submittedName>
</protein>
<feature type="domain" description="Integral membrane bound transporter" evidence="7">
    <location>
        <begin position="449"/>
        <end position="574"/>
    </location>
</feature>
<evidence type="ECO:0000256" key="6">
    <source>
        <dbReference type="SAM" id="Phobius"/>
    </source>
</evidence>
<evidence type="ECO:0000256" key="1">
    <source>
        <dbReference type="ARBA" id="ARBA00004141"/>
    </source>
</evidence>
<feature type="transmembrane region" description="Helical" evidence="6">
    <location>
        <begin position="44"/>
        <end position="62"/>
    </location>
</feature>
<keyword evidence="4 6" id="KW-0472">Membrane</keyword>
<dbReference type="Pfam" id="PF13515">
    <property type="entry name" value="FUSC_2"/>
    <property type="match status" value="1"/>
</dbReference>
<dbReference type="InterPro" id="IPR049453">
    <property type="entry name" value="Memb_transporter_dom"/>
</dbReference>
<evidence type="ECO:0000256" key="2">
    <source>
        <dbReference type="ARBA" id="ARBA00022692"/>
    </source>
</evidence>
<evidence type="ECO:0000256" key="5">
    <source>
        <dbReference type="SAM" id="MobiDB-lite"/>
    </source>
</evidence>
<feature type="transmembrane region" description="Helical" evidence="6">
    <location>
        <begin position="562"/>
        <end position="580"/>
    </location>
</feature>
<feature type="transmembrane region" description="Helical" evidence="6">
    <location>
        <begin position="528"/>
        <end position="550"/>
    </location>
</feature>
<proteinExistence type="predicted"/>
<sequence length="814" mass="83667">MDFPELLRKRDPDLAALRRSCRAGIVAPGVFALADLVIGNPTTAVFAALCSVTGLLFVDFGGPVRQRVAQQAALVVAGAVLVCLGTLVSSTVWLAALTTLAVGFAVLFAGVASSALATASTALLAGFIISVSLSATAASVPARLAGWTLAGAATVLAVGLLWPAPEREPLRPATAHACALLALRLRAEAEHGRAARAADGRAAAGGDAARGAGAPRNGNAFRRGRTDPDHRAERDRLAREATDAVSELRTAFLGTPYRPTGLTMQARTLVRLVDQVVWLAAILERTPVGPRPSPVAPAAAGVQRAAADLLEAGAHHLEAGGGPQAVRAAARRLDEARAAMRDSVVSALLPRSSAVAAGDRARAAVSGLADSLEPGFRAHEMGYAVAAIATTVELTVAAARRTWWQRLLGRRPPGVPSALSSLEERAGSRAEPHSVWLHNSVRGAVALGLAVTVAQLARVQHAFWVVFGALAVLRSNAVLTGENAVRALAGTVVGIVVGGGLVATLGGSPVGAWLLLPPAVVFTGLAPAVISFAAGQAGFTATLLILFGIVAPQGWQTGLVRAQDVAIGCGVSVLAGALFWPRGAASELGRVLAEAFSASARYLSGTVDYAAARCDAQQADARAVDRRRRHAAAAARRLDDAFRGFLAERGTKHLPLADVTALLTAVAVLRLTADAILGLWSRDAGPGAGRATARDALLRGGAPVADWYQRTAHALAGYGPVPGPLPAERSVAGGVGEAVRHDLVRPGGGAAARADEAARTAVKILWTADHLDVARRLQSSMAGPAGAVAEYQHRVATGGRRPAPRRRPTRSKRA</sequence>
<feature type="transmembrane region" description="Helical" evidence="6">
    <location>
        <begin position="461"/>
        <end position="479"/>
    </location>
</feature>
<reference evidence="8" key="1">
    <citation type="journal article" date="2014" name="Int. J. Syst. Evol. Microbiol.">
        <title>Complete genome sequence of Corynebacterium casei LMG S-19264T (=DSM 44701T), isolated from a smear-ripened cheese.</title>
        <authorList>
            <consortium name="US DOE Joint Genome Institute (JGI-PGF)"/>
            <person name="Walter F."/>
            <person name="Albersmeier A."/>
            <person name="Kalinowski J."/>
            <person name="Ruckert C."/>
        </authorList>
    </citation>
    <scope>NUCLEOTIDE SEQUENCE</scope>
    <source>
        <strain evidence="8">JCM 5069</strain>
    </source>
</reference>
<dbReference type="GO" id="GO:0016020">
    <property type="term" value="C:membrane"/>
    <property type="evidence" value="ECO:0007669"/>
    <property type="project" value="UniProtKB-SubCell"/>
</dbReference>
<organism evidence="8 9">
    <name type="scientific">Streptomyces sulfonofaciens</name>
    <dbReference type="NCBI Taxonomy" id="68272"/>
    <lineage>
        <taxon>Bacteria</taxon>
        <taxon>Bacillati</taxon>
        <taxon>Actinomycetota</taxon>
        <taxon>Actinomycetes</taxon>
        <taxon>Kitasatosporales</taxon>
        <taxon>Streptomycetaceae</taxon>
        <taxon>Streptomyces</taxon>
    </lineage>
</organism>
<keyword evidence="9" id="KW-1185">Reference proteome</keyword>
<evidence type="ECO:0000313" key="9">
    <source>
        <dbReference type="Proteomes" id="UP000603708"/>
    </source>
</evidence>
<feature type="compositionally biased region" description="Basic and acidic residues" evidence="5">
    <location>
        <begin position="224"/>
        <end position="240"/>
    </location>
</feature>
<name>A0A919FT76_9ACTN</name>
<dbReference type="AlphaFoldDB" id="A0A919FT76"/>
<feature type="transmembrane region" description="Helical" evidence="6">
    <location>
        <begin position="102"/>
        <end position="132"/>
    </location>
</feature>
<dbReference type="EMBL" id="BNCD01000002">
    <property type="protein sequence ID" value="GHH71991.1"/>
    <property type="molecule type" value="Genomic_DNA"/>
</dbReference>
<keyword evidence="3 6" id="KW-1133">Transmembrane helix</keyword>
<evidence type="ECO:0000256" key="3">
    <source>
        <dbReference type="ARBA" id="ARBA00022989"/>
    </source>
</evidence>
<feature type="compositionally biased region" description="Basic residues" evidence="5">
    <location>
        <begin position="802"/>
        <end position="814"/>
    </location>
</feature>
<keyword evidence="2 6" id="KW-0812">Transmembrane</keyword>
<evidence type="ECO:0000313" key="8">
    <source>
        <dbReference type="EMBL" id="GHH71991.1"/>
    </source>
</evidence>
<feature type="transmembrane region" description="Helical" evidence="6">
    <location>
        <begin position="491"/>
        <end position="516"/>
    </location>
</feature>
<comment type="subcellular location">
    <subcellularLocation>
        <location evidence="1">Membrane</location>
        <topology evidence="1">Multi-pass membrane protein</topology>
    </subcellularLocation>
</comment>
<feature type="compositionally biased region" description="Low complexity" evidence="5">
    <location>
        <begin position="200"/>
        <end position="221"/>
    </location>
</feature>
<feature type="transmembrane region" description="Helical" evidence="6">
    <location>
        <begin position="74"/>
        <end position="96"/>
    </location>
</feature>
<dbReference type="Proteomes" id="UP000603708">
    <property type="component" value="Unassembled WGS sequence"/>
</dbReference>
<reference evidence="8" key="2">
    <citation type="submission" date="2020-09" db="EMBL/GenBank/DDBJ databases">
        <authorList>
            <person name="Sun Q."/>
            <person name="Ohkuma M."/>
        </authorList>
    </citation>
    <scope>NUCLEOTIDE SEQUENCE</scope>
    <source>
        <strain evidence="8">JCM 5069</strain>
    </source>
</reference>
<evidence type="ECO:0000259" key="7">
    <source>
        <dbReference type="Pfam" id="PF13515"/>
    </source>
</evidence>
<accession>A0A919FT76</accession>
<feature type="region of interest" description="Disordered" evidence="5">
    <location>
        <begin position="196"/>
        <end position="240"/>
    </location>
</feature>
<gene>
    <name evidence="8" type="ORF">GCM10018793_08290</name>
</gene>
<comment type="caution">
    <text evidence="8">The sequence shown here is derived from an EMBL/GenBank/DDBJ whole genome shotgun (WGS) entry which is preliminary data.</text>
</comment>